<gene>
    <name evidence="2" type="ORF">TST_1193</name>
</gene>
<dbReference type="STRING" id="1298851.TST_1193"/>
<keyword evidence="1" id="KW-1133">Transmembrane helix</keyword>
<dbReference type="Gene3D" id="2.170.120.40">
    <property type="entry name" value="YbbR-like domain"/>
    <property type="match status" value="1"/>
</dbReference>
<dbReference type="RefSeq" id="WP_158508759.1">
    <property type="nucleotide sequence ID" value="NZ_AP013035.1"/>
</dbReference>
<proteinExistence type="predicted"/>
<feature type="transmembrane region" description="Helical" evidence="1">
    <location>
        <begin position="21"/>
        <end position="40"/>
    </location>
</feature>
<evidence type="ECO:0000256" key="1">
    <source>
        <dbReference type="SAM" id="Phobius"/>
    </source>
</evidence>
<accession>A0A0S3QUH3</accession>
<keyword evidence="3" id="KW-1185">Reference proteome</keyword>
<dbReference type="AlphaFoldDB" id="A0A0S3QUH3"/>
<dbReference type="Pfam" id="PF07949">
    <property type="entry name" value="YbbR"/>
    <property type="match status" value="1"/>
</dbReference>
<keyword evidence="1" id="KW-0812">Transmembrane</keyword>
<dbReference type="EMBL" id="AP013035">
    <property type="protein sequence ID" value="BAT71984.1"/>
    <property type="molecule type" value="Genomic_DNA"/>
</dbReference>
<protein>
    <recommendedName>
        <fullName evidence="4">YbbR-like domain-containing protein</fullName>
    </recommendedName>
</protein>
<organism evidence="2 3">
    <name type="scientific">Thermosulfidibacter takaii (strain DSM 17441 / JCM 13301 / NBRC 103674 / ABI70S6)</name>
    <dbReference type="NCBI Taxonomy" id="1298851"/>
    <lineage>
        <taxon>Bacteria</taxon>
        <taxon>Pseudomonadati</taxon>
        <taxon>Thermosulfidibacterota</taxon>
        <taxon>Thermosulfidibacteria</taxon>
        <taxon>Thermosulfidibacterales</taxon>
        <taxon>Thermosulfidibacteraceae</taxon>
    </lineage>
</organism>
<dbReference type="InterPro" id="IPR012505">
    <property type="entry name" value="YbbR"/>
</dbReference>
<evidence type="ECO:0000313" key="3">
    <source>
        <dbReference type="Proteomes" id="UP000063234"/>
    </source>
</evidence>
<dbReference type="Gene3D" id="2.170.120.30">
    <property type="match status" value="1"/>
</dbReference>
<dbReference type="Proteomes" id="UP000063234">
    <property type="component" value="Chromosome"/>
</dbReference>
<dbReference type="OrthoDB" id="5294244at2"/>
<name>A0A0S3QUH3_THET7</name>
<sequence length="209" mass="23619">MFIAIDSLCGGVKIRGIAEKILALLVGFLLWNYVVSQGYVEVVFEAPIEVKNLPEDVMVEGLPRSVKVRVEGAPWLVKQVGPGEIKVELRLKEITEGYVTVSFDNVKVPEGLRVLSVEPDHARIKIVRLIKKNVPVRVSWKKRPKFNWKTNPILVEVKGPKKSVVHIKYIKTEEINPEELEKEKVKEVYLKIPSGVQVNPAKVVVEVVR</sequence>
<evidence type="ECO:0000313" key="2">
    <source>
        <dbReference type="EMBL" id="BAT71984.1"/>
    </source>
</evidence>
<keyword evidence="1" id="KW-0472">Membrane</keyword>
<evidence type="ECO:0008006" key="4">
    <source>
        <dbReference type="Google" id="ProtNLM"/>
    </source>
</evidence>
<dbReference type="KEGG" id="ttk:TST_1193"/>
<reference evidence="3" key="1">
    <citation type="journal article" date="2018" name="Science">
        <title>A primordial and reversible TCA cycle in a facultatively chemolithoautotrophic thermophile.</title>
        <authorList>
            <person name="Nunoura T."/>
            <person name="Chikaraishi Y."/>
            <person name="Izaki R."/>
            <person name="Suwa T."/>
            <person name="Sato T."/>
            <person name="Harada T."/>
            <person name="Mori K."/>
            <person name="Kato Y."/>
            <person name="Miyazaki M."/>
            <person name="Shimamura S."/>
            <person name="Yanagawa K."/>
            <person name="Shuto A."/>
            <person name="Ohkouchi N."/>
            <person name="Fujita N."/>
            <person name="Takaki Y."/>
            <person name="Atomi H."/>
            <person name="Takai K."/>
        </authorList>
    </citation>
    <scope>NUCLEOTIDE SEQUENCE [LARGE SCALE GENOMIC DNA]</scope>
    <source>
        <strain evidence="3">DSM 17441 / JCM 13301 / NBRC 103674 / ABI70S6</strain>
    </source>
</reference>